<dbReference type="GO" id="GO:0008897">
    <property type="term" value="F:holo-[acyl-carrier-protein] synthase activity"/>
    <property type="evidence" value="ECO:0007669"/>
    <property type="project" value="InterPro"/>
</dbReference>
<dbReference type="InterPro" id="IPR037143">
    <property type="entry name" value="4-PPantetheinyl_Trfase_dom_sf"/>
</dbReference>
<comment type="similarity">
    <text evidence="1">Belongs to the P-Pant transferase superfamily. Gsp/Sfp/HetI/AcpT family.</text>
</comment>
<dbReference type="InterPro" id="IPR050559">
    <property type="entry name" value="P-Pant_transferase_sf"/>
</dbReference>
<accession>A0A6L5GNS9</accession>
<evidence type="ECO:0000313" key="5">
    <source>
        <dbReference type="Proteomes" id="UP000473648"/>
    </source>
</evidence>
<sequence>MDIQVYRTERKRMRHGVRAYAAYLLETVYKCSAPIEIGPFGKPEIAQTGGAPLYFNGADSGDWVICAFADRPIGVDLERVRTDRRVLSVARRMFGKVEAAALEQMPIRRRSRVFAEAWAKREAVMKWTGRGFNLPMAEIQIDGERPSGPDLPDDLALFAIPGFDSRRYAAWLCGQYKEKPRITLIRD</sequence>
<evidence type="ECO:0000313" key="4">
    <source>
        <dbReference type="EMBL" id="MQM71941.1"/>
    </source>
</evidence>
<evidence type="ECO:0000259" key="3">
    <source>
        <dbReference type="Pfam" id="PF01648"/>
    </source>
</evidence>
<dbReference type="PANTHER" id="PTHR12215:SF10">
    <property type="entry name" value="L-AMINOADIPATE-SEMIALDEHYDE DEHYDROGENASE-PHOSPHOPANTETHEINYL TRANSFERASE"/>
    <property type="match status" value="1"/>
</dbReference>
<comment type="caution">
    <text evidence="4">The sequence shown here is derived from an EMBL/GenBank/DDBJ whole genome shotgun (WGS) entry which is preliminary data.</text>
</comment>
<dbReference type="GO" id="GO:0019878">
    <property type="term" value="P:lysine biosynthetic process via aminoadipic acid"/>
    <property type="evidence" value="ECO:0007669"/>
    <property type="project" value="TreeGrafter"/>
</dbReference>
<keyword evidence="5" id="KW-1185">Reference proteome</keyword>
<dbReference type="GO" id="GO:0005829">
    <property type="term" value="C:cytosol"/>
    <property type="evidence" value="ECO:0007669"/>
    <property type="project" value="TreeGrafter"/>
</dbReference>
<dbReference type="GO" id="GO:0000287">
    <property type="term" value="F:magnesium ion binding"/>
    <property type="evidence" value="ECO:0007669"/>
    <property type="project" value="InterPro"/>
</dbReference>
<evidence type="ECO:0000256" key="1">
    <source>
        <dbReference type="ARBA" id="ARBA00010990"/>
    </source>
</evidence>
<feature type="domain" description="4'-phosphopantetheinyl transferase" evidence="3">
    <location>
        <begin position="72"/>
        <end position="149"/>
    </location>
</feature>
<protein>
    <submittedName>
        <fullName evidence="4">4'-phosphopantetheinyl transferase superfamily protein</fullName>
    </submittedName>
</protein>
<proteinExistence type="inferred from homology"/>
<dbReference type="EMBL" id="VOGB01000003">
    <property type="protein sequence ID" value="MQM71941.1"/>
    <property type="molecule type" value="Genomic_DNA"/>
</dbReference>
<gene>
    <name evidence="4" type="ORF">FRC53_00590</name>
</gene>
<dbReference type="InterPro" id="IPR008278">
    <property type="entry name" value="4-PPantetheinyl_Trfase_dom"/>
</dbReference>
<keyword evidence="2 4" id="KW-0808">Transferase</keyword>
<dbReference type="AlphaFoldDB" id="A0A6L5GNS9"/>
<reference evidence="4" key="1">
    <citation type="journal article" date="2020" name="Appl. Environ. Microbiol.">
        <title>Medium-Chain Fatty Acid Synthesis by 'Candidatus Weimeria bifida' gen. nov., sp. nov., and 'Candidatus Pseudoramibacter fermentans' sp. nov.</title>
        <authorList>
            <person name="Scarborough M.J."/>
            <person name="Myers K.S."/>
            <person name="Donohue T.J."/>
            <person name="Noguera D.R."/>
        </authorList>
    </citation>
    <scope>NUCLEOTIDE SEQUENCE</scope>
    <source>
        <strain evidence="4">EUB1.1</strain>
    </source>
</reference>
<organism evidence="4 5">
    <name type="scientific">Candidatus Pseudoramibacter fermentans</name>
    <dbReference type="NCBI Taxonomy" id="2594427"/>
    <lineage>
        <taxon>Bacteria</taxon>
        <taxon>Bacillati</taxon>
        <taxon>Bacillota</taxon>
        <taxon>Clostridia</taxon>
        <taxon>Eubacteriales</taxon>
        <taxon>Eubacteriaceae</taxon>
        <taxon>Pseudoramibacter</taxon>
    </lineage>
</organism>
<dbReference type="Pfam" id="PF01648">
    <property type="entry name" value="ACPS"/>
    <property type="match status" value="1"/>
</dbReference>
<dbReference type="PANTHER" id="PTHR12215">
    <property type="entry name" value="PHOSPHOPANTETHEINE TRANSFERASE"/>
    <property type="match status" value="1"/>
</dbReference>
<dbReference type="Gene3D" id="3.90.470.20">
    <property type="entry name" value="4'-phosphopantetheinyl transferase domain"/>
    <property type="match status" value="1"/>
</dbReference>
<dbReference type="Proteomes" id="UP000473648">
    <property type="component" value="Unassembled WGS sequence"/>
</dbReference>
<dbReference type="SUPFAM" id="SSF56214">
    <property type="entry name" value="4'-phosphopantetheinyl transferase"/>
    <property type="match status" value="2"/>
</dbReference>
<name>A0A6L5GNS9_9FIRM</name>
<evidence type="ECO:0000256" key="2">
    <source>
        <dbReference type="ARBA" id="ARBA00022679"/>
    </source>
</evidence>